<evidence type="ECO:0000313" key="4">
    <source>
        <dbReference type="Proteomes" id="UP001498771"/>
    </source>
</evidence>
<evidence type="ECO:0000313" key="3">
    <source>
        <dbReference type="EMBL" id="KAK7202467.1"/>
    </source>
</evidence>
<dbReference type="PANTHER" id="PTHR31303:SF1">
    <property type="entry name" value="CTP-DEPENDENT DIACYLGLYCEROL KINASE 1"/>
    <property type="match status" value="1"/>
</dbReference>
<dbReference type="InterPro" id="IPR037997">
    <property type="entry name" value="Dgk1-like"/>
</dbReference>
<feature type="transmembrane region" description="Helical" evidence="2">
    <location>
        <begin position="155"/>
        <end position="183"/>
    </location>
</feature>
<feature type="region of interest" description="Disordered" evidence="1">
    <location>
        <begin position="1"/>
        <end position="44"/>
    </location>
</feature>
<feature type="compositionally biased region" description="Low complexity" evidence="1">
    <location>
        <begin position="9"/>
        <end position="22"/>
    </location>
</feature>
<evidence type="ECO:0000256" key="2">
    <source>
        <dbReference type="SAM" id="Phobius"/>
    </source>
</evidence>
<keyword evidence="3" id="KW-0548">Nucleotidyltransferase</keyword>
<keyword evidence="4" id="KW-1185">Reference proteome</keyword>
<keyword evidence="2" id="KW-0812">Transmembrane</keyword>
<evidence type="ECO:0000256" key="1">
    <source>
        <dbReference type="SAM" id="MobiDB-lite"/>
    </source>
</evidence>
<feature type="transmembrane region" description="Helical" evidence="2">
    <location>
        <begin position="105"/>
        <end position="125"/>
    </location>
</feature>
<organism evidence="3 4">
    <name type="scientific">Myxozyma melibiosi</name>
    <dbReference type="NCBI Taxonomy" id="54550"/>
    <lineage>
        <taxon>Eukaryota</taxon>
        <taxon>Fungi</taxon>
        <taxon>Dikarya</taxon>
        <taxon>Ascomycota</taxon>
        <taxon>Saccharomycotina</taxon>
        <taxon>Lipomycetes</taxon>
        <taxon>Lipomycetales</taxon>
        <taxon>Lipomycetaceae</taxon>
        <taxon>Myxozyma</taxon>
    </lineage>
</organism>
<gene>
    <name evidence="3" type="ORF">BZA70DRAFT_285858</name>
</gene>
<dbReference type="EMBL" id="JBBJBU010000017">
    <property type="protein sequence ID" value="KAK7202467.1"/>
    <property type="molecule type" value="Genomic_DNA"/>
</dbReference>
<keyword evidence="3" id="KW-0808">Transferase</keyword>
<proteinExistence type="predicted"/>
<sequence>MASSAVASGKGADTAARTRAAKTNGDAATLQVPGTSSNLANGNGNGKTASAADIALTPRSRSPVGLISYHERYRYFIHKHEIPRKVLHVSIGFLTLALYSRGVQLSSVTPVLVALLAIIVSLDVLRFKSKEFSVFYIKAFGFLMRESEVDQWNGIVYYLLGLIIVFLFFPKDISILAVLLLSWSDTAASSFGRAYGHLTPKLFRNKSLAGSFAAFCSGVFACYLLYGVIFPRTPELIASDVLAWRPHTSKLDLTALCVLSGFIGAAAEAIDFWGLDDNLTIPVISAVFLSAVMRFFRLD</sequence>
<comment type="caution">
    <text evidence="3">The sequence shown here is derived from an EMBL/GenBank/DDBJ whole genome shotgun (WGS) entry which is preliminary data.</text>
</comment>
<feature type="compositionally biased region" description="Polar residues" evidence="1">
    <location>
        <begin position="32"/>
        <end position="44"/>
    </location>
</feature>
<feature type="transmembrane region" description="Helical" evidence="2">
    <location>
        <begin position="251"/>
        <end position="273"/>
    </location>
</feature>
<keyword evidence="2" id="KW-1133">Transmembrane helix</keyword>
<feature type="transmembrane region" description="Helical" evidence="2">
    <location>
        <begin position="208"/>
        <end position="230"/>
    </location>
</feature>
<dbReference type="Proteomes" id="UP001498771">
    <property type="component" value="Unassembled WGS sequence"/>
</dbReference>
<reference evidence="3 4" key="1">
    <citation type="submission" date="2024-03" db="EMBL/GenBank/DDBJ databases">
        <title>Genome-scale model development and genomic sequencing of the oleaginous clade Lipomyces.</title>
        <authorList>
            <consortium name="Lawrence Berkeley National Laboratory"/>
            <person name="Czajka J.J."/>
            <person name="Han Y."/>
            <person name="Kim J."/>
            <person name="Mondo S.J."/>
            <person name="Hofstad B.A."/>
            <person name="Robles A."/>
            <person name="Haridas S."/>
            <person name="Riley R."/>
            <person name="LaButti K."/>
            <person name="Pangilinan J."/>
            <person name="Andreopoulos W."/>
            <person name="Lipzen A."/>
            <person name="Yan J."/>
            <person name="Wang M."/>
            <person name="Ng V."/>
            <person name="Grigoriev I.V."/>
            <person name="Spatafora J.W."/>
            <person name="Magnuson J.K."/>
            <person name="Baker S.E."/>
            <person name="Pomraning K.R."/>
        </authorList>
    </citation>
    <scope>NUCLEOTIDE SEQUENCE [LARGE SCALE GENOMIC DNA]</scope>
    <source>
        <strain evidence="3 4">Phaff 52-87</strain>
    </source>
</reference>
<dbReference type="GeneID" id="90039320"/>
<name>A0ABR1EY48_9ASCO</name>
<protein>
    <submittedName>
        <fullName evidence="3">Cytidylyltransferase family-domain-containing protein</fullName>
    </submittedName>
</protein>
<accession>A0ABR1EY48</accession>
<feature type="transmembrane region" description="Helical" evidence="2">
    <location>
        <begin position="279"/>
        <end position="296"/>
    </location>
</feature>
<dbReference type="PANTHER" id="PTHR31303">
    <property type="entry name" value="CTP-DEPENDENT DIACYLGLYCEROL KINASE 1"/>
    <property type="match status" value="1"/>
</dbReference>
<keyword evidence="2" id="KW-0472">Membrane</keyword>
<dbReference type="GO" id="GO:0016779">
    <property type="term" value="F:nucleotidyltransferase activity"/>
    <property type="evidence" value="ECO:0007669"/>
    <property type="project" value="UniProtKB-KW"/>
</dbReference>
<dbReference type="RefSeq" id="XP_064765500.1">
    <property type="nucleotide sequence ID" value="XM_064913808.1"/>
</dbReference>